<dbReference type="InterPro" id="IPR029052">
    <property type="entry name" value="Metallo-depent_PP-like"/>
</dbReference>
<name>A0A8C2HQV8_CYPCA</name>
<dbReference type="GO" id="GO:0008081">
    <property type="term" value="F:phosphoric diester hydrolase activity"/>
    <property type="evidence" value="ECO:0007669"/>
    <property type="project" value="TreeGrafter"/>
</dbReference>
<evidence type="ECO:0000313" key="5">
    <source>
        <dbReference type="Proteomes" id="UP000694701"/>
    </source>
</evidence>
<dbReference type="Pfam" id="PF19272">
    <property type="entry name" value="ASMase_C"/>
    <property type="match status" value="1"/>
</dbReference>
<keyword evidence="2" id="KW-0325">Glycoprotein</keyword>
<dbReference type="PANTHER" id="PTHR10340:SF24">
    <property type="entry name" value="ACID SPHINGOMYELINASE-LIKE PHOSPHODIESTERASE 3A"/>
    <property type="match status" value="1"/>
</dbReference>
<dbReference type="AlphaFoldDB" id="A0A8C2HQV8"/>
<dbReference type="Gene3D" id="3.60.21.10">
    <property type="match status" value="1"/>
</dbReference>
<reference evidence="4" key="1">
    <citation type="submission" date="2025-08" db="UniProtKB">
        <authorList>
            <consortium name="Ensembl"/>
        </authorList>
    </citation>
    <scope>IDENTIFICATION</scope>
</reference>
<dbReference type="SUPFAM" id="SSF56300">
    <property type="entry name" value="Metallo-dependent phosphatases"/>
    <property type="match status" value="1"/>
</dbReference>
<dbReference type="Proteomes" id="UP000694701">
    <property type="component" value="Unplaced"/>
</dbReference>
<evidence type="ECO:0000313" key="4">
    <source>
        <dbReference type="Ensembl" id="ENSCCRP00020061064.1"/>
    </source>
</evidence>
<dbReference type="GO" id="GO:0005615">
    <property type="term" value="C:extracellular space"/>
    <property type="evidence" value="ECO:0007669"/>
    <property type="project" value="TreeGrafter"/>
</dbReference>
<accession>A0A8C2HQV8</accession>
<keyword evidence="1" id="KW-0378">Hydrolase</keyword>
<feature type="domain" description="Sphingomyelin phosphodiesterase C-terminal" evidence="3">
    <location>
        <begin position="215"/>
        <end position="262"/>
    </location>
</feature>
<organism evidence="4 5">
    <name type="scientific">Cyprinus carpio</name>
    <name type="common">Common carp</name>
    <dbReference type="NCBI Taxonomy" id="7962"/>
    <lineage>
        <taxon>Eukaryota</taxon>
        <taxon>Metazoa</taxon>
        <taxon>Chordata</taxon>
        <taxon>Craniata</taxon>
        <taxon>Vertebrata</taxon>
        <taxon>Euteleostomi</taxon>
        <taxon>Actinopterygii</taxon>
        <taxon>Neopterygii</taxon>
        <taxon>Teleostei</taxon>
        <taxon>Ostariophysi</taxon>
        <taxon>Cypriniformes</taxon>
        <taxon>Cyprinidae</taxon>
        <taxon>Cyprininae</taxon>
        <taxon>Cyprinus</taxon>
    </lineage>
</organism>
<dbReference type="PANTHER" id="PTHR10340">
    <property type="entry name" value="SPHINGOMYELIN PHOSPHODIESTERASE"/>
    <property type="match status" value="1"/>
</dbReference>
<protein>
    <submittedName>
        <fullName evidence="4">Sphingomyelin phosphodiesterase acid like 3A</fullName>
    </submittedName>
</protein>
<evidence type="ECO:0000259" key="3">
    <source>
        <dbReference type="Pfam" id="PF19272"/>
    </source>
</evidence>
<evidence type="ECO:0000256" key="1">
    <source>
        <dbReference type="ARBA" id="ARBA00022801"/>
    </source>
</evidence>
<sequence length="270" mass="31416">MDPGVFGDFLCDSPYHLILSAFSYMKQADLQPEFIIWTGPPHVPKEELSTYVVINVIANMTHLTLVLPTAASLSCPGLNTNLYYSPNQVTVNMTDPTGQFQWLQETLELSRQKMEMVYVIAHVPIGYLPYAINTTAIRESYHEQLVKIFHNYSDFVKAQFYGHTHRDSILVHSFKKKKNLKESKLKNFLIKQNILEYCYCIPFNNHSLSLFFPPKDIWQFYLNLTEANLKQRSKWKLEYIMTEAFDIDDIQLHSLHELALRADVMILEVT</sequence>
<evidence type="ECO:0000256" key="2">
    <source>
        <dbReference type="ARBA" id="ARBA00023180"/>
    </source>
</evidence>
<dbReference type="InterPro" id="IPR045473">
    <property type="entry name" value="ASM_C"/>
</dbReference>
<proteinExistence type="predicted"/>
<dbReference type="Ensembl" id="ENSCCRT00020067241.1">
    <property type="protein sequence ID" value="ENSCCRP00020061064.1"/>
    <property type="gene ID" value="ENSCCRG00020028877.1"/>
</dbReference>